<dbReference type="InterPro" id="IPR009057">
    <property type="entry name" value="Homeodomain-like_sf"/>
</dbReference>
<protein>
    <submittedName>
        <fullName evidence="2">IS630 family transposase</fullName>
    </submittedName>
</protein>
<proteinExistence type="predicted"/>
<dbReference type="InterPro" id="IPR038717">
    <property type="entry name" value="Tc1-like_DDE_dom"/>
</dbReference>
<dbReference type="Proteomes" id="UP001302652">
    <property type="component" value="Chromosome 2"/>
</dbReference>
<dbReference type="EMBL" id="CP136512">
    <property type="protein sequence ID" value="WOD17021.1"/>
    <property type="molecule type" value="Genomic_DNA"/>
</dbReference>
<evidence type="ECO:0000313" key="2">
    <source>
        <dbReference type="EMBL" id="WOD17021.1"/>
    </source>
</evidence>
<dbReference type="Gene3D" id="3.30.420.10">
    <property type="entry name" value="Ribonuclease H-like superfamily/Ribonuclease H"/>
    <property type="match status" value="1"/>
</dbReference>
<evidence type="ECO:0000259" key="1">
    <source>
        <dbReference type="Pfam" id="PF13358"/>
    </source>
</evidence>
<dbReference type="InterPro" id="IPR036397">
    <property type="entry name" value="RNaseH_sf"/>
</dbReference>
<dbReference type="Pfam" id="PF13384">
    <property type="entry name" value="HTH_23"/>
    <property type="match status" value="1"/>
</dbReference>
<dbReference type="RefSeq" id="WP_317019605.1">
    <property type="nucleotide sequence ID" value="NZ_CP136512.1"/>
</dbReference>
<organism evidence="2 3">
    <name type="scientific">Paraburkholderia kirstenboschensis</name>
    <dbReference type="NCBI Taxonomy" id="1245436"/>
    <lineage>
        <taxon>Bacteria</taxon>
        <taxon>Pseudomonadati</taxon>
        <taxon>Pseudomonadota</taxon>
        <taxon>Betaproteobacteria</taxon>
        <taxon>Burkholderiales</taxon>
        <taxon>Burkholderiaceae</taxon>
        <taxon>Paraburkholderia</taxon>
    </lineage>
</organism>
<name>A0ABZ0EIK0_9BURK</name>
<keyword evidence="3" id="KW-1185">Reference proteome</keyword>
<dbReference type="InterPro" id="IPR047655">
    <property type="entry name" value="Transpos_IS630-like"/>
</dbReference>
<dbReference type="NCBIfam" id="NF033545">
    <property type="entry name" value="transpos_IS630"/>
    <property type="match status" value="1"/>
</dbReference>
<evidence type="ECO:0000313" key="3">
    <source>
        <dbReference type="Proteomes" id="UP001302652"/>
    </source>
</evidence>
<dbReference type="SUPFAM" id="SSF46689">
    <property type="entry name" value="Homeodomain-like"/>
    <property type="match status" value="1"/>
</dbReference>
<reference evidence="2 3" key="1">
    <citation type="submission" date="2023-10" db="EMBL/GenBank/DDBJ databases">
        <title>Surface-active antibiotics is a multifunctional adaptation for post-fire microbes.</title>
        <authorList>
            <person name="Liu M.D."/>
            <person name="Du Y."/>
            <person name="Koupaei S.K."/>
            <person name="Kim N.R."/>
            <person name="Zhang W."/>
            <person name="Traxler M.F."/>
        </authorList>
    </citation>
    <scope>NUCLEOTIDE SEQUENCE [LARGE SCALE GENOMIC DNA]</scope>
    <source>
        <strain evidence="2 3">F3</strain>
    </source>
</reference>
<sequence length="511" mass="57661">MYSDIREWSRVRRRVLRGGESIRHVASTEKISRNTVRKMVRLEVPPGYRRTDGVGPVVQRPIPIPWHAVQKVVRSLSERDAARYLCSVFNREFGQCAPNVEILRACELGVATAHRAAAERRTERWLKWVYQVDQRVDTLDGDIGLEQRSHLLRMLEPESKSQRNKSLVVLANNAGFSAHAIATHLAISRASVRKYLSAYKAGGLDALFARKARSRLQDNENLRKAVFGLLHEPPSQSGINRTSWKLADLRGVLADRGHDVSIDAIRGIIHSGGYRWKSAKVVLTSTDGQYREKLEHIKTVLSQLKPDERFFSIDEFGPFSVKTKPGRILVAPDAQPSVPQWQKSKGCLICTAALELSRNQITHFYSSAKNTDEMICMAKTLLAEYKDARKLYLSWDAASWHLSKKLSSFISEHNAAADLSREPLLELAPLPASAQFLNVVESVFSGMARAIIHNSDYATADAAKSAIDRYFAERNLHFMNYPKRAGNSIWRMERTSSEFSEANNCKDAAYR</sequence>
<accession>A0ABZ0EIK0</accession>
<feature type="domain" description="Tc1-like transposase DDE" evidence="1">
    <location>
        <begin position="312"/>
        <end position="461"/>
    </location>
</feature>
<dbReference type="Pfam" id="PF13358">
    <property type="entry name" value="DDE_3"/>
    <property type="match status" value="1"/>
</dbReference>
<gene>
    <name evidence="2" type="ORF">RW095_14365</name>
</gene>